<keyword evidence="3" id="KW-1185">Reference proteome</keyword>
<dbReference type="Gene3D" id="2.60.40.3340">
    <property type="entry name" value="Domain of unknown function DUF4426"/>
    <property type="match status" value="1"/>
</dbReference>
<organism evidence="2 3">
    <name type="scientific">Paraglaciecola algarum</name>
    <dbReference type="NCBI Taxonomy" id="3050085"/>
    <lineage>
        <taxon>Bacteria</taxon>
        <taxon>Pseudomonadati</taxon>
        <taxon>Pseudomonadota</taxon>
        <taxon>Gammaproteobacteria</taxon>
        <taxon>Alteromonadales</taxon>
        <taxon>Alteromonadaceae</taxon>
        <taxon>Paraglaciecola</taxon>
    </lineage>
</organism>
<protein>
    <submittedName>
        <fullName evidence="2">DUF4426 domain-containing protein</fullName>
    </submittedName>
</protein>
<accession>A0ABS9D646</accession>
<sequence>MLVALFIASLFITLPVKAEQKVSLAHWDVHYIAFNSTFLTPEIAKQYGILRSKFNGVINISILDKQDQSAQEAVLTGTAKNLLGVVKKLSFKQVQEGQAIYYLAVLPFSDQEQYRISVDINDGKINKTLKFQHKFYAE</sequence>
<reference evidence="2 3" key="1">
    <citation type="submission" date="2022-01" db="EMBL/GenBank/DDBJ databases">
        <title>Paraglaciecola sp. G1-23.</title>
        <authorList>
            <person name="Jin M.S."/>
            <person name="Han D.M."/>
            <person name="Kim H.M."/>
            <person name="Jeon C.O."/>
        </authorList>
    </citation>
    <scope>NUCLEOTIDE SEQUENCE [LARGE SCALE GENOMIC DNA]</scope>
    <source>
        <strain evidence="2 3">G1-23</strain>
    </source>
</reference>
<gene>
    <name evidence="2" type="ORF">L0668_09670</name>
</gene>
<feature type="domain" description="DUF4426" evidence="1">
    <location>
        <begin position="24"/>
        <end position="138"/>
    </location>
</feature>
<dbReference type="Proteomes" id="UP001521137">
    <property type="component" value="Unassembled WGS sequence"/>
</dbReference>
<dbReference type="EMBL" id="JAKGAS010000004">
    <property type="protein sequence ID" value="MCF2948374.1"/>
    <property type="molecule type" value="Genomic_DNA"/>
</dbReference>
<dbReference type="InterPro" id="IPR025218">
    <property type="entry name" value="DUF4426"/>
</dbReference>
<proteinExistence type="predicted"/>
<evidence type="ECO:0000259" key="1">
    <source>
        <dbReference type="Pfam" id="PF14467"/>
    </source>
</evidence>
<evidence type="ECO:0000313" key="2">
    <source>
        <dbReference type="EMBL" id="MCF2948374.1"/>
    </source>
</evidence>
<name>A0ABS9D646_9ALTE</name>
<comment type="caution">
    <text evidence="2">The sequence shown here is derived from an EMBL/GenBank/DDBJ whole genome shotgun (WGS) entry which is preliminary data.</text>
</comment>
<dbReference type="Pfam" id="PF14467">
    <property type="entry name" value="DUF4426"/>
    <property type="match status" value="1"/>
</dbReference>
<evidence type="ECO:0000313" key="3">
    <source>
        <dbReference type="Proteomes" id="UP001521137"/>
    </source>
</evidence>